<sequence>MFAIPTPYTANRHTVVSRSGKTFEEWQPCRVVGIDAGGDEPKYIVEIRSKDGSFYLDKADLIRKPAPSAA</sequence>
<dbReference type="RefSeq" id="WP_285883684.1">
    <property type="nucleotide sequence ID" value="NZ_JARFYN010000064.1"/>
</dbReference>
<keyword evidence="2" id="KW-1185">Reference proteome</keyword>
<reference evidence="1" key="1">
    <citation type="submission" date="2023-06" db="EMBL/GenBank/DDBJ databases">
        <title>Phylogenetic Diversity of Rhizobium strains.</title>
        <authorList>
            <person name="Moura F.T."/>
            <person name="Helene L.C.F."/>
            <person name="Hungria M."/>
        </authorList>
    </citation>
    <scope>NUCLEOTIDE SEQUENCE</scope>
    <source>
        <strain evidence="1">CCGE524</strain>
    </source>
</reference>
<protein>
    <submittedName>
        <fullName evidence="1">Uncharacterized protein</fullName>
    </submittedName>
</protein>
<evidence type="ECO:0000313" key="2">
    <source>
        <dbReference type="Proteomes" id="UP001172630"/>
    </source>
</evidence>
<proteinExistence type="predicted"/>
<accession>A0ABT7KP95</accession>
<name>A0ABT7KP95_9HYPH</name>
<organism evidence="1 2">
    <name type="scientific">Rhizobium calliandrae</name>
    <dbReference type="NCBI Taxonomy" id="1312182"/>
    <lineage>
        <taxon>Bacteria</taxon>
        <taxon>Pseudomonadati</taxon>
        <taxon>Pseudomonadota</taxon>
        <taxon>Alphaproteobacteria</taxon>
        <taxon>Hyphomicrobiales</taxon>
        <taxon>Rhizobiaceae</taxon>
        <taxon>Rhizobium/Agrobacterium group</taxon>
        <taxon>Rhizobium</taxon>
    </lineage>
</organism>
<comment type="caution">
    <text evidence="1">The sequence shown here is derived from an EMBL/GenBank/DDBJ whole genome shotgun (WGS) entry which is preliminary data.</text>
</comment>
<dbReference type="Proteomes" id="UP001172630">
    <property type="component" value="Unassembled WGS sequence"/>
</dbReference>
<gene>
    <name evidence="1" type="ORF">PY650_30995</name>
</gene>
<dbReference type="EMBL" id="JARFYN010000064">
    <property type="protein sequence ID" value="MDL2409967.1"/>
    <property type="molecule type" value="Genomic_DNA"/>
</dbReference>
<evidence type="ECO:0000313" key="1">
    <source>
        <dbReference type="EMBL" id="MDL2409967.1"/>
    </source>
</evidence>